<dbReference type="InterPro" id="IPR005135">
    <property type="entry name" value="Endo/exonuclease/phosphatase"/>
</dbReference>
<keyword evidence="2" id="KW-0269">Exonuclease</keyword>
<dbReference type="InterPro" id="IPR036691">
    <property type="entry name" value="Endo/exonu/phosph_ase_sf"/>
</dbReference>
<evidence type="ECO:0000313" key="2">
    <source>
        <dbReference type="EMBL" id="MCH83167.1"/>
    </source>
</evidence>
<gene>
    <name evidence="2" type="ORF">A2U01_0003984</name>
</gene>
<comment type="caution">
    <text evidence="2">The sequence shown here is derived from an EMBL/GenBank/DDBJ whole genome shotgun (WGS) entry which is preliminary data.</text>
</comment>
<protein>
    <submittedName>
        <fullName evidence="2">Endonuclease/exonuclease/phosphatase family protein</fullName>
    </submittedName>
</protein>
<reference evidence="2 3" key="1">
    <citation type="journal article" date="2018" name="Front. Plant Sci.">
        <title>Red Clover (Trifolium pratense) and Zigzag Clover (T. medium) - A Picture of Genomic Similarities and Differences.</title>
        <authorList>
            <person name="Dluhosova J."/>
            <person name="Istvanek J."/>
            <person name="Nedelnik J."/>
            <person name="Repkova J."/>
        </authorList>
    </citation>
    <scope>NUCLEOTIDE SEQUENCE [LARGE SCALE GENOMIC DNA]</scope>
    <source>
        <strain evidence="3">cv. 10/8</strain>
        <tissue evidence="2">Leaf</tissue>
    </source>
</reference>
<dbReference type="GO" id="GO:0004519">
    <property type="term" value="F:endonuclease activity"/>
    <property type="evidence" value="ECO:0007669"/>
    <property type="project" value="UniProtKB-KW"/>
</dbReference>
<dbReference type="Pfam" id="PF03372">
    <property type="entry name" value="Exo_endo_phos"/>
    <property type="match status" value="1"/>
</dbReference>
<evidence type="ECO:0000313" key="3">
    <source>
        <dbReference type="Proteomes" id="UP000265520"/>
    </source>
</evidence>
<keyword evidence="3" id="KW-1185">Reference proteome</keyword>
<keyword evidence="2" id="KW-0255">Endonuclease</keyword>
<feature type="domain" description="Endonuclease/exonuclease/phosphatase" evidence="1">
    <location>
        <begin position="61"/>
        <end position="183"/>
    </location>
</feature>
<sequence length="200" mass="22347">MNDMQVDTEHAATGVAEMAGPGHQACPKMSLVSSNCRGLGSPSTVPNLKYLARTYKPDAIILEGRGGGVAILWKNTLKCQIMNYSLNHVDIEIVDDLRGNWRITGFYGFPEGGRRRASWNFLHHLSQTSQLPWSIIGDFNDILSLDEKRGRTDRPEWLIHGFREAVTDAGLIDIELTGYPFTWFKSLGTARAVEEKLDRA</sequence>
<dbReference type="EMBL" id="LXQA010004752">
    <property type="protein sequence ID" value="MCH83167.1"/>
    <property type="molecule type" value="Genomic_DNA"/>
</dbReference>
<keyword evidence="2" id="KW-0378">Hydrolase</keyword>
<dbReference type="AlphaFoldDB" id="A0A392M6U2"/>
<dbReference type="GO" id="GO:0004527">
    <property type="term" value="F:exonuclease activity"/>
    <property type="evidence" value="ECO:0007669"/>
    <property type="project" value="UniProtKB-KW"/>
</dbReference>
<dbReference type="SUPFAM" id="SSF56219">
    <property type="entry name" value="DNase I-like"/>
    <property type="match status" value="1"/>
</dbReference>
<organism evidence="2 3">
    <name type="scientific">Trifolium medium</name>
    <dbReference type="NCBI Taxonomy" id="97028"/>
    <lineage>
        <taxon>Eukaryota</taxon>
        <taxon>Viridiplantae</taxon>
        <taxon>Streptophyta</taxon>
        <taxon>Embryophyta</taxon>
        <taxon>Tracheophyta</taxon>
        <taxon>Spermatophyta</taxon>
        <taxon>Magnoliopsida</taxon>
        <taxon>eudicotyledons</taxon>
        <taxon>Gunneridae</taxon>
        <taxon>Pentapetalae</taxon>
        <taxon>rosids</taxon>
        <taxon>fabids</taxon>
        <taxon>Fabales</taxon>
        <taxon>Fabaceae</taxon>
        <taxon>Papilionoideae</taxon>
        <taxon>50 kb inversion clade</taxon>
        <taxon>NPAAA clade</taxon>
        <taxon>Hologalegina</taxon>
        <taxon>IRL clade</taxon>
        <taxon>Trifolieae</taxon>
        <taxon>Trifolium</taxon>
    </lineage>
</organism>
<dbReference type="PANTHER" id="PTHR35218:SF9">
    <property type="entry name" value="ENDONUCLEASE_EXONUCLEASE_PHOSPHATASE DOMAIN-CONTAINING PROTEIN"/>
    <property type="match status" value="1"/>
</dbReference>
<dbReference type="Proteomes" id="UP000265520">
    <property type="component" value="Unassembled WGS sequence"/>
</dbReference>
<proteinExistence type="predicted"/>
<dbReference type="PANTHER" id="PTHR35218">
    <property type="entry name" value="RNASE H DOMAIN-CONTAINING PROTEIN"/>
    <property type="match status" value="1"/>
</dbReference>
<dbReference type="Gene3D" id="3.60.10.10">
    <property type="entry name" value="Endonuclease/exonuclease/phosphatase"/>
    <property type="match status" value="1"/>
</dbReference>
<accession>A0A392M6U2</accession>
<evidence type="ECO:0000259" key="1">
    <source>
        <dbReference type="Pfam" id="PF03372"/>
    </source>
</evidence>
<keyword evidence="2" id="KW-0540">Nuclease</keyword>
<name>A0A392M6U2_9FABA</name>